<reference evidence="2" key="1">
    <citation type="submission" date="2020-12" db="EMBL/GenBank/DDBJ databases">
        <title>Pontibaca salina gen. nov., sp. nov., isolated from marine sediment.</title>
        <authorList>
            <person name="Bo J."/>
            <person name="Wang S."/>
            <person name="Song X."/>
            <person name="Du Z."/>
        </authorList>
    </citation>
    <scope>NUCLEOTIDE SEQUENCE</scope>
    <source>
        <strain evidence="2">S1109L</strain>
    </source>
</reference>
<comment type="caution">
    <text evidence="2">The sequence shown here is derived from an EMBL/GenBank/DDBJ whole genome shotgun (WGS) entry which is preliminary data.</text>
</comment>
<keyword evidence="3" id="KW-1185">Reference proteome</keyword>
<accession>A0A934HLK0</accession>
<dbReference type="InterPro" id="IPR056644">
    <property type="entry name" value="DUF7742"/>
</dbReference>
<dbReference type="RefSeq" id="WP_198686465.1">
    <property type="nucleotide sequence ID" value="NZ_JAEIJD010000009.1"/>
</dbReference>
<dbReference type="AlphaFoldDB" id="A0A934HLK0"/>
<gene>
    <name evidence="2" type="ORF">JAO82_11185</name>
</gene>
<feature type="domain" description="DUF7742" evidence="1">
    <location>
        <begin position="2"/>
        <end position="88"/>
    </location>
</feature>
<name>A0A934HLK0_9RHOB</name>
<sequence>MRPILHGDVSSAARALLVLPPQARDAVCRQMIRQAQQADHHVRENGRVHPIWGNGSLMAAARNWPLADEPGFDDVDYCHCFKLVLRALIDHHCGTGNGRNR</sequence>
<evidence type="ECO:0000259" key="1">
    <source>
        <dbReference type="Pfam" id="PF24891"/>
    </source>
</evidence>
<proteinExistence type="predicted"/>
<organism evidence="2 3">
    <name type="scientific">Pontibaca salina</name>
    <dbReference type="NCBI Taxonomy" id="2795731"/>
    <lineage>
        <taxon>Bacteria</taxon>
        <taxon>Pseudomonadati</taxon>
        <taxon>Pseudomonadota</taxon>
        <taxon>Alphaproteobacteria</taxon>
        <taxon>Rhodobacterales</taxon>
        <taxon>Roseobacteraceae</taxon>
        <taxon>Pontibaca</taxon>
    </lineage>
</organism>
<dbReference type="Proteomes" id="UP000613255">
    <property type="component" value="Unassembled WGS sequence"/>
</dbReference>
<dbReference type="Pfam" id="PF24891">
    <property type="entry name" value="DUF7742"/>
    <property type="match status" value="1"/>
</dbReference>
<protein>
    <recommendedName>
        <fullName evidence="1">DUF7742 domain-containing protein</fullName>
    </recommendedName>
</protein>
<evidence type="ECO:0000313" key="3">
    <source>
        <dbReference type="Proteomes" id="UP000613255"/>
    </source>
</evidence>
<evidence type="ECO:0000313" key="2">
    <source>
        <dbReference type="EMBL" id="MBI6630439.1"/>
    </source>
</evidence>
<dbReference type="EMBL" id="JAEIJD010000009">
    <property type="protein sequence ID" value="MBI6630439.1"/>
    <property type="molecule type" value="Genomic_DNA"/>
</dbReference>